<name>A0A0F9A6N3_9ZZZZ</name>
<organism evidence="1">
    <name type="scientific">marine sediment metagenome</name>
    <dbReference type="NCBI Taxonomy" id="412755"/>
    <lineage>
        <taxon>unclassified sequences</taxon>
        <taxon>metagenomes</taxon>
        <taxon>ecological metagenomes</taxon>
    </lineage>
</organism>
<comment type="caution">
    <text evidence="1">The sequence shown here is derived from an EMBL/GenBank/DDBJ whole genome shotgun (WGS) entry which is preliminary data.</text>
</comment>
<feature type="non-terminal residue" evidence="1">
    <location>
        <position position="56"/>
    </location>
</feature>
<reference evidence="1" key="1">
    <citation type="journal article" date="2015" name="Nature">
        <title>Complex archaea that bridge the gap between prokaryotes and eukaryotes.</title>
        <authorList>
            <person name="Spang A."/>
            <person name="Saw J.H."/>
            <person name="Jorgensen S.L."/>
            <person name="Zaremba-Niedzwiedzka K."/>
            <person name="Martijn J."/>
            <person name="Lind A.E."/>
            <person name="van Eijk R."/>
            <person name="Schleper C."/>
            <person name="Guy L."/>
            <person name="Ettema T.J."/>
        </authorList>
    </citation>
    <scope>NUCLEOTIDE SEQUENCE</scope>
</reference>
<sequence length="56" mass="5849">MTGKSPNAAVHGTDRQRLVRRFLRDGKVLGSAGEFAEALTHEDAAGSREPAAASIA</sequence>
<proteinExistence type="predicted"/>
<dbReference type="AlphaFoldDB" id="A0A0F9A6N3"/>
<dbReference type="EMBL" id="LAZR01056417">
    <property type="protein sequence ID" value="KKK74234.1"/>
    <property type="molecule type" value="Genomic_DNA"/>
</dbReference>
<gene>
    <name evidence="1" type="ORF">LCGC14_2885820</name>
</gene>
<protein>
    <submittedName>
        <fullName evidence="1">Uncharacterized protein</fullName>
    </submittedName>
</protein>
<accession>A0A0F9A6N3</accession>
<evidence type="ECO:0000313" key="1">
    <source>
        <dbReference type="EMBL" id="KKK74234.1"/>
    </source>
</evidence>